<dbReference type="EMBL" id="CDRZ01000243">
    <property type="protein sequence ID" value="CEO89368.1"/>
    <property type="molecule type" value="Genomic_DNA"/>
</dbReference>
<feature type="domain" description="PASTA" evidence="4">
    <location>
        <begin position="579"/>
        <end position="639"/>
    </location>
</feature>
<organism evidence="5 6">
    <name type="scientific">Syntrophaceticus schinkii</name>
    <dbReference type="NCBI Taxonomy" id="499207"/>
    <lineage>
        <taxon>Bacteria</taxon>
        <taxon>Bacillati</taxon>
        <taxon>Bacillota</taxon>
        <taxon>Clostridia</taxon>
        <taxon>Thermoanaerobacterales</taxon>
        <taxon>Thermoanaerobacterales Family III. Incertae Sedis</taxon>
        <taxon>Syntrophaceticus</taxon>
    </lineage>
</organism>
<feature type="domain" description="PASTA" evidence="4">
    <location>
        <begin position="646"/>
        <end position="707"/>
    </location>
</feature>
<dbReference type="SUPFAM" id="SSF56601">
    <property type="entry name" value="beta-lactamase/transpeptidase-like"/>
    <property type="match status" value="1"/>
</dbReference>
<dbReference type="CDD" id="cd06575">
    <property type="entry name" value="PASTA_Pbp2x-like_2"/>
    <property type="match status" value="1"/>
</dbReference>
<dbReference type="GO" id="GO:0008658">
    <property type="term" value="F:penicillin binding"/>
    <property type="evidence" value="ECO:0007669"/>
    <property type="project" value="InterPro"/>
</dbReference>
<name>A0A0B7MMA8_9FIRM</name>
<sequence>MFLLITSSIEVRRRITGLFFCTLFLFFVFLLLRLAYLQIIRGTWYQHKALENRIREIVVEPERGVIYDRNGKELAVSVSAEACYAIPAEVKKSGKSDIIARELAGILDMEEKKVNELITKEQHSVWLKFKLNKEQVKQLREKNFAGIGTIAKPQRFYPKGNLAAHIMGFAGDYNQGLEGIEVAYDKQLAGINGCLLVEYDAAGHEIPESTRKYVEPEQGLNVVLTIDQTIQYIAERELDKIMQERSPKSASIIVMDPDTGEILALANRPDFDPNKFHDYPAAARRNTAVADSYEPGSTFKIVTLAAALEEGVTNKEEQFYDPGYIKVNGETIRCWAYEGHGSQTLAEVVQNSCNPGFVTLGLRLGVQRLYKYIDGFGYGSRLGIDLPGEATGIVIPEKQVKPVDLATISMGQANSVTPLQMVTALSAIVNGGKLMKPHIVKELSNREGEVVKKHQPQVVRQIISEETSRLEREMLEAVVSKGSGRNAKIEGYSVGGKTGTAQKPAPGGGYSTTDYVASFIGFAPVDDPRLVAIVVVDTPKGYPYYGGTVAAPAFKEVMRDSLRYLEVPVRYQQGEEVPDQEMSVVPLVINLPVQEADKVLKNAGLESEHSGSGEIVYGQVPLDGVKVKKGSKVLLNLHKTDGAEDGERVVPDLKGKSMRDAAELLGMMGLVLIPEGEPYPTGIAGEQDPAPGARLPHGGQVKVKFRAPPGIEVMP</sequence>
<dbReference type="InterPro" id="IPR005543">
    <property type="entry name" value="PASTA_dom"/>
</dbReference>
<dbReference type="PANTHER" id="PTHR30627:SF1">
    <property type="entry name" value="PEPTIDOGLYCAN D,D-TRANSPEPTIDASE FTSI"/>
    <property type="match status" value="1"/>
</dbReference>
<gene>
    <name evidence="5" type="primary">spoVD</name>
    <name evidence="5" type="ORF">SSCH_460018</name>
</gene>
<dbReference type="InterPro" id="IPR011927">
    <property type="entry name" value="SpoVD_pbp"/>
</dbReference>
<comment type="similarity">
    <text evidence="2">Belongs to the transpeptidase family.</text>
</comment>
<dbReference type="InterPro" id="IPR001460">
    <property type="entry name" value="PCN-bd_Tpept"/>
</dbReference>
<dbReference type="Gene3D" id="3.30.10.20">
    <property type="match status" value="1"/>
</dbReference>
<dbReference type="Gene3D" id="3.90.1310.10">
    <property type="entry name" value="Penicillin-binding protein 2a (Domain 2)"/>
    <property type="match status" value="1"/>
</dbReference>
<reference evidence="6" key="1">
    <citation type="submission" date="2015-01" db="EMBL/GenBank/DDBJ databases">
        <authorList>
            <person name="Manzoor Shahid"/>
            <person name="Zubair Saima"/>
        </authorList>
    </citation>
    <scope>NUCLEOTIDE SEQUENCE [LARGE SCALE GENOMIC DNA]</scope>
    <source>
        <strain evidence="6">Sp3</strain>
    </source>
</reference>
<dbReference type="InterPro" id="IPR036138">
    <property type="entry name" value="PBP_dimer_sf"/>
</dbReference>
<keyword evidence="6" id="KW-1185">Reference proteome</keyword>
<dbReference type="Proteomes" id="UP000046155">
    <property type="component" value="Unassembled WGS sequence"/>
</dbReference>
<dbReference type="Pfam" id="PF03793">
    <property type="entry name" value="PASTA"/>
    <property type="match status" value="2"/>
</dbReference>
<dbReference type="Gene3D" id="3.30.450.330">
    <property type="match status" value="1"/>
</dbReference>
<dbReference type="InterPro" id="IPR005311">
    <property type="entry name" value="PBP_dimer"/>
</dbReference>
<dbReference type="SUPFAM" id="SSF56519">
    <property type="entry name" value="Penicillin binding protein dimerisation domain"/>
    <property type="match status" value="1"/>
</dbReference>
<dbReference type="GO" id="GO:0071555">
    <property type="term" value="P:cell wall organization"/>
    <property type="evidence" value="ECO:0007669"/>
    <property type="project" value="TreeGrafter"/>
</dbReference>
<dbReference type="Pfam" id="PF00905">
    <property type="entry name" value="Transpeptidase"/>
    <property type="match status" value="1"/>
</dbReference>
<evidence type="ECO:0000256" key="3">
    <source>
        <dbReference type="ARBA" id="ARBA00023136"/>
    </source>
</evidence>
<protein>
    <submittedName>
        <fullName evidence="5">Stage V sporulation protein D</fullName>
    </submittedName>
</protein>
<dbReference type="AlphaFoldDB" id="A0A0B7MMA8"/>
<dbReference type="SMART" id="SM00740">
    <property type="entry name" value="PASTA"/>
    <property type="match status" value="2"/>
</dbReference>
<evidence type="ECO:0000256" key="1">
    <source>
        <dbReference type="ARBA" id="ARBA00004370"/>
    </source>
</evidence>
<evidence type="ECO:0000313" key="5">
    <source>
        <dbReference type="EMBL" id="CEO89368.1"/>
    </source>
</evidence>
<dbReference type="NCBIfam" id="TIGR02214">
    <property type="entry name" value="spoVD_pbp"/>
    <property type="match status" value="1"/>
</dbReference>
<keyword evidence="3" id="KW-0472">Membrane</keyword>
<dbReference type="PANTHER" id="PTHR30627">
    <property type="entry name" value="PEPTIDOGLYCAN D,D-TRANSPEPTIDASE"/>
    <property type="match status" value="1"/>
</dbReference>
<dbReference type="GO" id="GO:0005886">
    <property type="term" value="C:plasma membrane"/>
    <property type="evidence" value="ECO:0007669"/>
    <property type="project" value="TreeGrafter"/>
</dbReference>
<evidence type="ECO:0000256" key="2">
    <source>
        <dbReference type="ARBA" id="ARBA00007171"/>
    </source>
</evidence>
<evidence type="ECO:0000259" key="4">
    <source>
        <dbReference type="PROSITE" id="PS51178"/>
    </source>
</evidence>
<dbReference type="InterPro" id="IPR050515">
    <property type="entry name" value="Beta-lactam/transpept"/>
</dbReference>
<dbReference type="SUPFAM" id="SSF54184">
    <property type="entry name" value="Penicillin-binding protein 2x (pbp-2x), c-terminal domain"/>
    <property type="match status" value="2"/>
</dbReference>
<evidence type="ECO:0000313" key="6">
    <source>
        <dbReference type="Proteomes" id="UP000046155"/>
    </source>
</evidence>
<comment type="subcellular location">
    <subcellularLocation>
        <location evidence="1">Membrane</location>
    </subcellularLocation>
</comment>
<proteinExistence type="inferred from homology"/>
<dbReference type="RefSeq" id="WP_232294339.1">
    <property type="nucleotide sequence ID" value="NZ_CDRZ01000243.1"/>
</dbReference>
<dbReference type="InterPro" id="IPR012338">
    <property type="entry name" value="Beta-lactam/transpept-like"/>
</dbReference>
<dbReference type="PROSITE" id="PS51178">
    <property type="entry name" value="PASTA"/>
    <property type="match status" value="2"/>
</dbReference>
<dbReference type="Pfam" id="PF03717">
    <property type="entry name" value="PBP_dimer"/>
    <property type="match status" value="1"/>
</dbReference>
<dbReference type="Gene3D" id="3.40.710.10">
    <property type="entry name" value="DD-peptidase/beta-lactamase superfamily"/>
    <property type="match status" value="1"/>
</dbReference>
<accession>A0A0B7MMA8</accession>